<dbReference type="Proteomes" id="UP000295701">
    <property type="component" value="Unassembled WGS sequence"/>
</dbReference>
<dbReference type="InterPro" id="IPR051206">
    <property type="entry name" value="NAMLAA_amidase_2"/>
</dbReference>
<evidence type="ECO:0000313" key="6">
    <source>
        <dbReference type="EMBL" id="TDL74946.1"/>
    </source>
</evidence>
<dbReference type="PANTHER" id="PTHR30417:SF1">
    <property type="entry name" value="N-ACETYLMURAMOYL-L-ALANINE AMIDASE AMID"/>
    <property type="match status" value="1"/>
</dbReference>
<keyword evidence="7" id="KW-1185">Reference proteome</keyword>
<dbReference type="GO" id="GO:0009253">
    <property type="term" value="P:peptidoglycan catabolic process"/>
    <property type="evidence" value="ECO:0007669"/>
    <property type="project" value="InterPro"/>
</dbReference>
<evidence type="ECO:0000256" key="3">
    <source>
        <dbReference type="ARBA" id="ARBA00022801"/>
    </source>
</evidence>
<reference evidence="6 7" key="1">
    <citation type="submission" date="2019-03" db="EMBL/GenBank/DDBJ databases">
        <title>Primorskyibacter sp. SS33 isolated from sediments.</title>
        <authorList>
            <person name="Xunke S."/>
        </authorList>
    </citation>
    <scope>NUCLEOTIDE SEQUENCE [LARGE SCALE GENOMIC DNA]</scope>
    <source>
        <strain evidence="6 7">SS33</strain>
    </source>
</reference>
<evidence type="ECO:0000259" key="5">
    <source>
        <dbReference type="SMART" id="SM00644"/>
    </source>
</evidence>
<dbReference type="Gene3D" id="3.40.80.10">
    <property type="entry name" value="Peptidoglycan recognition protein-like"/>
    <property type="match status" value="1"/>
</dbReference>
<dbReference type="InterPro" id="IPR036505">
    <property type="entry name" value="Amidase/PGRP_sf"/>
</dbReference>
<feature type="domain" description="N-acetylmuramoyl-L-alanine amidase" evidence="5">
    <location>
        <begin position="4"/>
        <end position="137"/>
    </location>
</feature>
<dbReference type="AlphaFoldDB" id="A0A4R6A1R7"/>
<comment type="caution">
    <text evidence="6">The sequence shown here is derived from an EMBL/GenBank/DDBJ whole genome shotgun (WGS) entry which is preliminary data.</text>
</comment>
<evidence type="ECO:0000313" key="7">
    <source>
        <dbReference type="Proteomes" id="UP000295701"/>
    </source>
</evidence>
<dbReference type="GO" id="GO:0071555">
    <property type="term" value="P:cell wall organization"/>
    <property type="evidence" value="ECO:0007669"/>
    <property type="project" value="UniProtKB-KW"/>
</dbReference>
<dbReference type="GO" id="GO:0019867">
    <property type="term" value="C:outer membrane"/>
    <property type="evidence" value="ECO:0007669"/>
    <property type="project" value="TreeGrafter"/>
</dbReference>
<dbReference type="PANTHER" id="PTHR30417">
    <property type="entry name" value="N-ACETYLMURAMOYL-L-ALANINE AMIDASE AMID"/>
    <property type="match status" value="1"/>
</dbReference>
<dbReference type="EMBL" id="SNAA01000024">
    <property type="protein sequence ID" value="TDL74946.1"/>
    <property type="molecule type" value="Genomic_DNA"/>
</dbReference>
<dbReference type="SUPFAM" id="SSF55846">
    <property type="entry name" value="N-acetylmuramoyl-L-alanine amidase-like"/>
    <property type="match status" value="1"/>
</dbReference>
<dbReference type="CDD" id="cd06583">
    <property type="entry name" value="PGRP"/>
    <property type="match status" value="1"/>
</dbReference>
<dbReference type="Pfam" id="PF01510">
    <property type="entry name" value="Amidase_2"/>
    <property type="match status" value="1"/>
</dbReference>
<evidence type="ECO:0000256" key="1">
    <source>
        <dbReference type="ARBA" id="ARBA00001561"/>
    </source>
</evidence>
<keyword evidence="3" id="KW-0378">Hydrolase</keyword>
<protein>
    <recommendedName>
        <fullName evidence="2">N-acetylmuramoyl-L-alanine amidase</fullName>
        <ecNumber evidence="2">3.5.1.28</ecNumber>
    </recommendedName>
</protein>
<organism evidence="6 7">
    <name type="scientific">Palleronia sediminis</name>
    <dbReference type="NCBI Taxonomy" id="2547833"/>
    <lineage>
        <taxon>Bacteria</taxon>
        <taxon>Pseudomonadati</taxon>
        <taxon>Pseudomonadota</taxon>
        <taxon>Alphaproteobacteria</taxon>
        <taxon>Rhodobacterales</taxon>
        <taxon>Roseobacteraceae</taxon>
        <taxon>Palleronia</taxon>
    </lineage>
</organism>
<accession>A0A4R6A1R7</accession>
<comment type="catalytic activity">
    <reaction evidence="1">
        <text>Hydrolyzes the link between N-acetylmuramoyl residues and L-amino acid residues in certain cell-wall glycopeptides.</text>
        <dbReference type="EC" id="3.5.1.28"/>
    </reaction>
</comment>
<name>A0A4R6A1R7_9RHOB</name>
<dbReference type="RefSeq" id="WP_133398061.1">
    <property type="nucleotide sequence ID" value="NZ_SNAA01000024.1"/>
</dbReference>
<dbReference type="GO" id="GO:0009254">
    <property type="term" value="P:peptidoglycan turnover"/>
    <property type="evidence" value="ECO:0007669"/>
    <property type="project" value="TreeGrafter"/>
</dbReference>
<dbReference type="SMART" id="SM00644">
    <property type="entry name" value="Ami_2"/>
    <property type="match status" value="1"/>
</dbReference>
<evidence type="ECO:0000256" key="4">
    <source>
        <dbReference type="ARBA" id="ARBA00023316"/>
    </source>
</evidence>
<dbReference type="EC" id="3.5.1.28" evidence="2"/>
<evidence type="ECO:0000256" key="2">
    <source>
        <dbReference type="ARBA" id="ARBA00011901"/>
    </source>
</evidence>
<dbReference type="InterPro" id="IPR002502">
    <property type="entry name" value="Amidase_domain"/>
</dbReference>
<keyword evidence="4" id="KW-0961">Cell wall biogenesis/degradation</keyword>
<dbReference type="GO" id="GO:0008745">
    <property type="term" value="F:N-acetylmuramoyl-L-alanine amidase activity"/>
    <property type="evidence" value="ECO:0007669"/>
    <property type="project" value="UniProtKB-EC"/>
</dbReference>
<gene>
    <name evidence="6" type="ORF">E2L08_15640</name>
</gene>
<sequence length="219" mass="23140">MSGSPNHGPRRGGVLPDLVVIHFTAMGDTAAARARLRDPAAEVSAHWLISPQGSVEALVPEDRRAWHAGAARWGSVEDVNSRSVGIELCNDGLSPFPAPQMAALERLLAGIVARHRIPPERVIGHSDCAPGRKVDPGARFDWARLARRGLAAAVTPETGEAPDAARLAALAARAGYTAPVGPEVILGALRLRHRPWARGPLDAVDMGVARALASRFPVD</sequence>
<dbReference type="OrthoDB" id="9794842at2"/>
<proteinExistence type="predicted"/>